<dbReference type="Proteomes" id="UP001596528">
    <property type="component" value="Unassembled WGS sequence"/>
</dbReference>
<dbReference type="Pfam" id="PF13790">
    <property type="entry name" value="SR1P"/>
    <property type="match status" value="1"/>
</dbReference>
<dbReference type="InterPro" id="IPR025236">
    <property type="entry name" value="SR1P"/>
</dbReference>
<reference evidence="2" key="1">
    <citation type="journal article" date="2019" name="Int. J. Syst. Evol. Microbiol.">
        <title>The Global Catalogue of Microorganisms (GCM) 10K type strain sequencing project: providing services to taxonomists for standard genome sequencing and annotation.</title>
        <authorList>
            <consortium name="The Broad Institute Genomics Platform"/>
            <consortium name="The Broad Institute Genome Sequencing Center for Infectious Disease"/>
            <person name="Wu L."/>
            <person name="Ma J."/>
        </authorList>
    </citation>
    <scope>NUCLEOTIDE SEQUENCE [LARGE SCALE GENOMIC DNA]</scope>
    <source>
        <strain evidence="2">JCM 18657</strain>
    </source>
</reference>
<evidence type="ECO:0000313" key="2">
    <source>
        <dbReference type="Proteomes" id="UP001596528"/>
    </source>
</evidence>
<gene>
    <name evidence="1" type="ORF">ACFQWB_14125</name>
</gene>
<dbReference type="RefSeq" id="WP_246068228.1">
    <property type="nucleotide sequence ID" value="NZ_JBHTGQ010000034.1"/>
</dbReference>
<name>A0ABW2V667_9BACL</name>
<proteinExistence type="predicted"/>
<evidence type="ECO:0000313" key="1">
    <source>
        <dbReference type="EMBL" id="MFC7751058.1"/>
    </source>
</evidence>
<dbReference type="EMBL" id="JBHTGQ010000034">
    <property type="protein sequence ID" value="MFC7751058.1"/>
    <property type="molecule type" value="Genomic_DNA"/>
</dbReference>
<keyword evidence="2" id="KW-1185">Reference proteome</keyword>
<accession>A0ABW2V667</accession>
<protein>
    <submittedName>
        <fullName evidence="1">GapA-binding peptide SR1P</fullName>
    </submittedName>
</protein>
<comment type="caution">
    <text evidence="1">The sequence shown here is derived from an EMBL/GenBank/DDBJ whole genome shotgun (WGS) entry which is preliminary data.</text>
</comment>
<sequence length="62" mass="6735">MEQSMGMIKGAERPPLHLGTLVCRHCGEIIDTLPTNGVKLFYGECGSELCRNPKGDKTDDGN</sequence>
<organism evidence="1 2">
    <name type="scientific">Paenibacillus thermoaerophilus</name>
    <dbReference type="NCBI Taxonomy" id="1215385"/>
    <lineage>
        <taxon>Bacteria</taxon>
        <taxon>Bacillati</taxon>
        <taxon>Bacillota</taxon>
        <taxon>Bacilli</taxon>
        <taxon>Bacillales</taxon>
        <taxon>Paenibacillaceae</taxon>
        <taxon>Paenibacillus</taxon>
    </lineage>
</organism>